<reference evidence="8" key="1">
    <citation type="submission" date="2020-07" db="EMBL/GenBank/DDBJ databases">
        <authorList>
            <person name="Lin J."/>
        </authorList>
    </citation>
    <scope>NUCLEOTIDE SEQUENCE</scope>
</reference>
<dbReference type="Pfam" id="PF14541">
    <property type="entry name" value="TAXi_C"/>
    <property type="match status" value="2"/>
</dbReference>
<dbReference type="GO" id="GO:0004190">
    <property type="term" value="F:aspartic-type endopeptidase activity"/>
    <property type="evidence" value="ECO:0007669"/>
    <property type="project" value="UniProtKB-KW"/>
</dbReference>
<dbReference type="InterPro" id="IPR021109">
    <property type="entry name" value="Peptidase_aspartic_dom_sf"/>
</dbReference>
<dbReference type="FunFam" id="2.40.70.10:FF:000013">
    <property type="entry name" value="Aspartyl protease AED1"/>
    <property type="match status" value="1"/>
</dbReference>
<dbReference type="FunFam" id="2.40.70.10:FF:000021">
    <property type="entry name" value="Aspartyl protease AED1"/>
    <property type="match status" value="2"/>
</dbReference>
<dbReference type="EMBL" id="CAJEUB010000004">
    <property type="protein sequence ID" value="CAD1845644.1"/>
    <property type="molecule type" value="Genomic_DNA"/>
</dbReference>
<dbReference type="SUPFAM" id="SSF50630">
    <property type="entry name" value="Acid proteases"/>
    <property type="match status" value="3"/>
</dbReference>
<dbReference type="PROSITE" id="PS51767">
    <property type="entry name" value="PEPTIDASE_A1"/>
    <property type="match status" value="3"/>
</dbReference>
<sequence length="1050" mass="113641">MYKTTFDERSASNLYWQALIALHRLLLQKCVILLECLFLKKSAAVDSSKLPVVHRHGPCSPLGQPKRANHRRNLREDHFRVQSIHRRISTNLAAAPPLPQRSLLTSAYLSAPPTISKNLCLTPTILFLLQHLLLHRRMLAGQLLSGCLDSTCIYLVQYGDGSYSTGFFAEETLTLTPSDVVTTFMFGCGESNNGLFGGVAGLLGLGRGQVSLVSQSADKYGGVFSYCLPPFASSAGYLTFGAGSASPNMQFTPLQSNSAAPSLYFVEMVGISVGGKVLPIQPEVFSTAATIVDSGTVITRLPMSAYTALRDEFRSHMSGYPMAPPLSILDTCYDLTGHDNVSVPGVAMQFGGGVNLNVDASGILYVADISQACLAFVGNVNETDVSIVGNMQQKTYSVVFDAPNNVIGFGAGGCRHTLLQASIYLKQQKPLNSKMASLHFLFCVLVFFLLHDCTTVEGREIQSHVHSISLRSLTPSNNLCSSTFSGLNGKLPLVHRHGPCSPWAPQRPLTTKKFCVAHRPSRRSPPEFSPLFQQKPMGPASAPSAGVNIPDGVGSALGTLDYIVTVGYGTPPKNFTVIFDTGSDISWIQCEPCVGECYPKRTPSSTRFFGLASGPSLRRSLLLLPPVFQRRGRILNNRKSESARRSRSVHADDNRARRSVLLLCRTRRSQSEGKSLPIPPGVFTRAGTIIDSGTVITYLPPTAYSALRDEFRRWMTQYQMTPPYEILDTCYNFTGLNEITIPVVAFEFGNGITVDLTFFGIMYFVDSSQSQGCLAFTATSEASEFSIIGNVQQRSMEVIYDLDRSMIGFVPTRSNSNKLPVDQRRGPCSPLHGLEAPNHEEILHRDTARVNALHQSFPLSTTADQSAPASAPSPRSVTIPDGLGSALGTLDYVVTVGYGTPPKNFTVIFDTGSDISWIQCEPCVGQCYPQIDPLFNPSQSSTYTNISCDSAECSLVGGNCDDSNCMYAVQYGDGSYSAGYFAKETLSLTPLHALKNFNFGCGEMNKGLFGGVAGLIGLGRGKVSLASQARQSTAEPSPTASRLSIVRLDT</sequence>
<evidence type="ECO:0000256" key="2">
    <source>
        <dbReference type="ARBA" id="ARBA00022670"/>
    </source>
</evidence>
<dbReference type="InterPro" id="IPR032799">
    <property type="entry name" value="TAXi_C"/>
</dbReference>
<organism evidence="8">
    <name type="scientific">Ananas comosus var. bracteatus</name>
    <name type="common">red pineapple</name>
    <dbReference type="NCBI Taxonomy" id="296719"/>
    <lineage>
        <taxon>Eukaryota</taxon>
        <taxon>Viridiplantae</taxon>
        <taxon>Streptophyta</taxon>
        <taxon>Embryophyta</taxon>
        <taxon>Tracheophyta</taxon>
        <taxon>Spermatophyta</taxon>
        <taxon>Magnoliopsida</taxon>
        <taxon>Liliopsida</taxon>
        <taxon>Poales</taxon>
        <taxon>Bromeliaceae</taxon>
        <taxon>Bromelioideae</taxon>
        <taxon>Ananas</taxon>
    </lineage>
</organism>
<accession>A0A6V7QR43</accession>
<dbReference type="PROSITE" id="PS00141">
    <property type="entry name" value="ASP_PROTEASE"/>
    <property type="match status" value="2"/>
</dbReference>
<dbReference type="InterPro" id="IPR032861">
    <property type="entry name" value="TAXi_N"/>
</dbReference>
<dbReference type="Pfam" id="PF14543">
    <property type="entry name" value="TAXi_N"/>
    <property type="match status" value="3"/>
</dbReference>
<feature type="domain" description="Peptidase A1" evidence="7">
    <location>
        <begin position="103"/>
        <end position="410"/>
    </location>
</feature>
<dbReference type="InterPro" id="IPR033121">
    <property type="entry name" value="PEPTIDASE_A1"/>
</dbReference>
<keyword evidence="5" id="KW-0378">Hydrolase</keyword>
<dbReference type="FunFam" id="2.40.70.10:FF:000049">
    <property type="entry name" value="Aspartyl protease AED1"/>
    <property type="match status" value="1"/>
</dbReference>
<evidence type="ECO:0000256" key="3">
    <source>
        <dbReference type="ARBA" id="ARBA00022729"/>
    </source>
</evidence>
<dbReference type="AlphaFoldDB" id="A0A6V7QR43"/>
<dbReference type="PANTHER" id="PTHR13683:SF750">
    <property type="entry name" value="ASPARTYL PROTEASE AED1"/>
    <property type="match status" value="1"/>
</dbReference>
<evidence type="ECO:0000256" key="1">
    <source>
        <dbReference type="ARBA" id="ARBA00007447"/>
    </source>
</evidence>
<keyword evidence="3" id="KW-0732">Signal</keyword>
<dbReference type="GO" id="GO:0006508">
    <property type="term" value="P:proteolysis"/>
    <property type="evidence" value="ECO:0007669"/>
    <property type="project" value="UniProtKB-KW"/>
</dbReference>
<evidence type="ECO:0000256" key="4">
    <source>
        <dbReference type="ARBA" id="ARBA00022750"/>
    </source>
</evidence>
<evidence type="ECO:0000313" key="8">
    <source>
        <dbReference type="EMBL" id="CAD1845644.1"/>
    </source>
</evidence>
<dbReference type="PANTHER" id="PTHR13683">
    <property type="entry name" value="ASPARTYL PROTEASES"/>
    <property type="match status" value="1"/>
</dbReference>
<feature type="domain" description="Peptidase A1" evidence="7">
    <location>
        <begin position="687"/>
        <end position="810"/>
    </location>
</feature>
<dbReference type="Gene3D" id="2.40.70.10">
    <property type="entry name" value="Acid Proteases"/>
    <property type="match status" value="5"/>
</dbReference>
<gene>
    <name evidence="8" type="ORF">CB5_LOCUS28855</name>
</gene>
<evidence type="ECO:0000259" key="7">
    <source>
        <dbReference type="PROSITE" id="PS51767"/>
    </source>
</evidence>
<keyword evidence="4" id="KW-0064">Aspartyl protease</keyword>
<name>A0A6V7QR43_ANACO</name>
<keyword evidence="2" id="KW-0645">Protease</keyword>
<comment type="similarity">
    <text evidence="1">Belongs to the peptidase A1 family.</text>
</comment>
<protein>
    <recommendedName>
        <fullName evidence="7">Peptidase A1 domain-containing protein</fullName>
    </recommendedName>
</protein>
<keyword evidence="6" id="KW-1015">Disulfide bond</keyword>
<evidence type="ECO:0000256" key="5">
    <source>
        <dbReference type="ARBA" id="ARBA00022801"/>
    </source>
</evidence>
<dbReference type="InterPro" id="IPR001969">
    <property type="entry name" value="Aspartic_peptidase_AS"/>
</dbReference>
<proteinExistence type="inferred from homology"/>
<evidence type="ECO:0000256" key="6">
    <source>
        <dbReference type="ARBA" id="ARBA00023157"/>
    </source>
</evidence>
<dbReference type="InterPro" id="IPR001461">
    <property type="entry name" value="Aspartic_peptidase_A1"/>
</dbReference>
<feature type="domain" description="Peptidase A1" evidence="7">
    <location>
        <begin position="892"/>
        <end position="1050"/>
    </location>
</feature>